<dbReference type="AlphaFoldDB" id="A0A2U1SVU9"/>
<dbReference type="InterPro" id="IPR036514">
    <property type="entry name" value="SGNH_hydro_sf"/>
</dbReference>
<gene>
    <name evidence="1" type="ORF">C5689_01225</name>
</gene>
<reference evidence="1 2" key="1">
    <citation type="journal article" date="2018" name="Appl. Microbiol. Biotechnol.">
        <title>Co-cultivation of the strictly anaerobic methanogen Methanosarcina barkeri with aerobic methanotrophs in an oxygen-limited membrane bioreactor.</title>
        <authorList>
            <person name="In 't Zandt M.H."/>
            <person name="van den Bosch T.J.M."/>
            <person name="Rijkers R."/>
            <person name="van Kessel M.A.H.J."/>
            <person name="Jetten M.S.M."/>
            <person name="Welte C.U."/>
        </authorList>
    </citation>
    <scope>NUCLEOTIDE SEQUENCE [LARGE SCALE GENOMIC DNA]</scope>
    <source>
        <strain evidence="1 2">DSM 17706</strain>
    </source>
</reference>
<organism evidence="1 2">
    <name type="scientific">Methylosinus sporium</name>
    <dbReference type="NCBI Taxonomy" id="428"/>
    <lineage>
        <taxon>Bacteria</taxon>
        <taxon>Pseudomonadati</taxon>
        <taxon>Pseudomonadota</taxon>
        <taxon>Alphaproteobacteria</taxon>
        <taxon>Hyphomicrobiales</taxon>
        <taxon>Methylocystaceae</taxon>
        <taxon>Methylosinus</taxon>
    </lineage>
</organism>
<dbReference type="GO" id="GO:0016788">
    <property type="term" value="F:hydrolase activity, acting on ester bonds"/>
    <property type="evidence" value="ECO:0007669"/>
    <property type="project" value="UniProtKB-ARBA"/>
</dbReference>
<evidence type="ECO:0000313" key="1">
    <source>
        <dbReference type="EMBL" id="PWB95755.1"/>
    </source>
</evidence>
<name>A0A2U1SVU9_METSR</name>
<comment type="caution">
    <text evidence="1">The sequence shown here is derived from an EMBL/GenBank/DDBJ whole genome shotgun (WGS) entry which is preliminary data.</text>
</comment>
<dbReference type="Gene3D" id="3.40.50.1110">
    <property type="entry name" value="SGNH hydrolase"/>
    <property type="match status" value="1"/>
</dbReference>
<dbReference type="Proteomes" id="UP000245137">
    <property type="component" value="Unassembled WGS sequence"/>
</dbReference>
<proteinExistence type="predicted"/>
<evidence type="ECO:0000313" key="2">
    <source>
        <dbReference type="Proteomes" id="UP000245137"/>
    </source>
</evidence>
<dbReference type="SUPFAM" id="SSF52266">
    <property type="entry name" value="SGNH hydrolase"/>
    <property type="match status" value="1"/>
</dbReference>
<sequence length="359" mass="39397">MRVLLLGGSNAGVYFGWAAQLQGLMPAHEIVNRFLGAVGSLYGLSRLQDAERRGEPAPDLIVFEYALNDMILLDAGFVTTALIHDALAGVAQFCALRGVPLLFLCLHPRPSGRARVASNVRRVERIYQRVAEAHGMARCPTLETILGRVRPEDFVDPHHLTAEASLRCAKVVADAVSGGRIRVPRASRLHPPSFDYVPASAAESSGRCRRIEIASTVFSGSFLELARPGVSRWPGRGRLAGLLLRSTQDSGVYRVAAGGRAYARTAQSDMREIVPNLILLHYSRRRPWAESDLEVAMPDDESALAALPQEPTLLPAEPGAPFGDQTLQIAGAVFWRPSFWRRWLAFLLLRLSFTKQSSR</sequence>
<keyword evidence="2" id="KW-1185">Reference proteome</keyword>
<accession>A0A2U1SVU9</accession>
<dbReference type="RefSeq" id="WP_108915431.1">
    <property type="nucleotide sequence ID" value="NZ_BGJY01000001.1"/>
</dbReference>
<dbReference type="EMBL" id="PUIV01000001">
    <property type="protein sequence ID" value="PWB95755.1"/>
    <property type="molecule type" value="Genomic_DNA"/>
</dbReference>
<dbReference type="OrthoDB" id="8457008at2"/>
<protein>
    <submittedName>
        <fullName evidence="1">Uncharacterized protein</fullName>
    </submittedName>
</protein>